<evidence type="ECO:0000313" key="1">
    <source>
        <dbReference type="EMBL" id="GBR52620.1"/>
    </source>
</evidence>
<organism evidence="1 2">
    <name type="scientific">Neokomagataea thailandica NBRC 106555</name>
    <dbReference type="NCBI Taxonomy" id="1223520"/>
    <lineage>
        <taxon>Bacteria</taxon>
        <taxon>Pseudomonadati</taxon>
        <taxon>Pseudomonadota</taxon>
        <taxon>Alphaproteobacteria</taxon>
        <taxon>Acetobacterales</taxon>
        <taxon>Acetobacteraceae</taxon>
        <taxon>Neokomagataea</taxon>
    </lineage>
</organism>
<dbReference type="EMBL" id="BAQC01000028">
    <property type="protein sequence ID" value="GBR52620.1"/>
    <property type="molecule type" value="Genomic_DNA"/>
</dbReference>
<dbReference type="Proteomes" id="UP001062632">
    <property type="component" value="Unassembled WGS sequence"/>
</dbReference>
<proteinExistence type="predicted"/>
<evidence type="ECO:0000313" key="2">
    <source>
        <dbReference type="Proteomes" id="UP001062632"/>
    </source>
</evidence>
<comment type="caution">
    <text evidence="1">The sequence shown here is derived from an EMBL/GenBank/DDBJ whole genome shotgun (WGS) entry which is preliminary data.</text>
</comment>
<reference evidence="1 2" key="1">
    <citation type="submission" date="2013-04" db="EMBL/GenBank/DDBJ databases">
        <title>The genome sequencing project of 58 acetic acid bacteria.</title>
        <authorList>
            <person name="Okamoto-Kainuma A."/>
            <person name="Ishikawa M."/>
            <person name="Umino S."/>
            <person name="Koizumi Y."/>
            <person name="Shiwa Y."/>
            <person name="Yoshikawa H."/>
            <person name="Matsutani M."/>
            <person name="Matsushita K."/>
        </authorList>
    </citation>
    <scope>NUCLEOTIDE SEQUENCE [LARGE SCALE GENOMIC DNA]</scope>
    <source>
        <strain evidence="1 2">NBRC 106555</strain>
    </source>
</reference>
<name>A0ABQ0QPN1_9PROT</name>
<keyword evidence="2" id="KW-1185">Reference proteome</keyword>
<accession>A0ABQ0QPN1</accession>
<sequence length="72" mass="8071">MSSLGVLVFMYSIGLYGFSGEQSPEGTPWQPSFVSFYDDMAPLRGGWAGFYIAYRAWFQHRDNVTVIVGTAH</sequence>
<protein>
    <submittedName>
        <fullName evidence="1">Uncharacterized protein</fullName>
    </submittedName>
</protein>
<gene>
    <name evidence="1" type="ORF">AA106555_0978</name>
</gene>